<dbReference type="RefSeq" id="WP_184881225.1">
    <property type="nucleotide sequence ID" value="NZ_BOOV01000007.1"/>
</dbReference>
<dbReference type="Gene3D" id="3.30.470.20">
    <property type="entry name" value="ATP-grasp fold, B domain"/>
    <property type="match status" value="1"/>
</dbReference>
<dbReference type="Proteomes" id="UP000542210">
    <property type="component" value="Unassembled WGS sequence"/>
</dbReference>
<dbReference type="SUPFAM" id="SSF56059">
    <property type="entry name" value="Glutathione synthetase ATP-binding domain-like"/>
    <property type="match status" value="1"/>
</dbReference>
<accession>A0A7W7D8B3</accession>
<dbReference type="GO" id="GO:0005524">
    <property type="term" value="F:ATP binding"/>
    <property type="evidence" value="ECO:0007669"/>
    <property type="project" value="InterPro"/>
</dbReference>
<reference evidence="2 3" key="1">
    <citation type="submission" date="2020-08" db="EMBL/GenBank/DDBJ databases">
        <title>Sequencing the genomes of 1000 actinobacteria strains.</title>
        <authorList>
            <person name="Klenk H.-P."/>
        </authorList>
    </citation>
    <scope>NUCLEOTIDE SEQUENCE [LARGE SCALE GENOMIC DNA]</scope>
    <source>
        <strain evidence="2 3">DSM 45784</strain>
    </source>
</reference>
<keyword evidence="2" id="KW-0418">Kinase</keyword>
<dbReference type="Gene3D" id="3.30.1490.20">
    <property type="entry name" value="ATP-grasp fold, A domain"/>
    <property type="match status" value="2"/>
</dbReference>
<name>A0A7W7D8B3_9ACTN</name>
<dbReference type="Pfam" id="PF01326">
    <property type="entry name" value="PPDK_N"/>
    <property type="match status" value="1"/>
</dbReference>
<feature type="domain" description="Pyruvate phosphate dikinase AMP/ATP-binding" evidence="1">
    <location>
        <begin position="62"/>
        <end position="262"/>
    </location>
</feature>
<keyword evidence="3" id="KW-1185">Reference proteome</keyword>
<dbReference type="GO" id="GO:0008986">
    <property type="term" value="F:pyruvate, water dikinase activity"/>
    <property type="evidence" value="ECO:0007669"/>
    <property type="project" value="UniProtKB-EC"/>
</dbReference>
<dbReference type="AlphaFoldDB" id="A0A7W7D8B3"/>
<evidence type="ECO:0000313" key="3">
    <source>
        <dbReference type="Proteomes" id="UP000542210"/>
    </source>
</evidence>
<keyword evidence="2" id="KW-0808">Transferase</keyword>
<dbReference type="EMBL" id="JACHND010000001">
    <property type="protein sequence ID" value="MBB4701866.1"/>
    <property type="molecule type" value="Genomic_DNA"/>
</dbReference>
<organism evidence="2 3">
    <name type="scientific">Sphaerisporangium siamense</name>
    <dbReference type="NCBI Taxonomy" id="795645"/>
    <lineage>
        <taxon>Bacteria</taxon>
        <taxon>Bacillati</taxon>
        <taxon>Actinomycetota</taxon>
        <taxon>Actinomycetes</taxon>
        <taxon>Streptosporangiales</taxon>
        <taxon>Streptosporangiaceae</taxon>
        <taxon>Sphaerisporangium</taxon>
    </lineage>
</organism>
<protein>
    <submittedName>
        <fullName evidence="2">Pyruvate,water dikinase</fullName>
        <ecNumber evidence="2">2.7.9.2</ecNumber>
    </submittedName>
</protein>
<gene>
    <name evidence="2" type="ORF">BJ982_003410</name>
</gene>
<sequence>MIAALAGALDPAVFGGKAAALAAAADAGLPVPRGFAVSVDALAAVVAGDAAATAAAGEMAAPLGPVAVRSSAVGEDGARASFAGQYATVLAVRGAGAVLAALATVHASAAGAADYRRRLGLPAGRVAAVVQELVAPDVAGVLFTRDPMGGAGMVVEASWGLGEAVVSGLVTPDHWLLDRDGAVLQERPARKDVAIRPAVGGGTREEPVAAPWAGLPCLDAAALARLAELGRRCVAVFGAEQDVEWALAGGRLYLLQSRPLTAVA</sequence>
<dbReference type="PANTHER" id="PTHR43615:SF1">
    <property type="entry name" value="PPDK_N DOMAIN-CONTAINING PROTEIN"/>
    <property type="match status" value="1"/>
</dbReference>
<keyword evidence="2" id="KW-0670">Pyruvate</keyword>
<evidence type="ECO:0000313" key="2">
    <source>
        <dbReference type="EMBL" id="MBB4701866.1"/>
    </source>
</evidence>
<proteinExistence type="predicted"/>
<comment type="caution">
    <text evidence="2">The sequence shown here is derived from an EMBL/GenBank/DDBJ whole genome shotgun (WGS) entry which is preliminary data.</text>
</comment>
<dbReference type="EC" id="2.7.9.2" evidence="2"/>
<dbReference type="PANTHER" id="PTHR43615">
    <property type="entry name" value="PHOSPHOENOLPYRUVATE SYNTHASE-RELATED"/>
    <property type="match status" value="1"/>
</dbReference>
<dbReference type="InterPro" id="IPR013815">
    <property type="entry name" value="ATP_grasp_subdomain_1"/>
</dbReference>
<evidence type="ECO:0000259" key="1">
    <source>
        <dbReference type="Pfam" id="PF01326"/>
    </source>
</evidence>
<dbReference type="InterPro" id="IPR002192">
    <property type="entry name" value="PPDK_AMP/ATP-bd"/>
</dbReference>
<dbReference type="InterPro" id="IPR051549">
    <property type="entry name" value="PEP_Utilizing_Enz"/>
</dbReference>